<feature type="non-terminal residue" evidence="2">
    <location>
        <position position="1"/>
    </location>
</feature>
<dbReference type="Gene3D" id="3.40.50.300">
    <property type="entry name" value="P-loop containing nucleotide triphosphate hydrolases"/>
    <property type="match status" value="1"/>
</dbReference>
<name>A0ABD0R533_CIRMR</name>
<gene>
    <name evidence="2" type="ORF">M9458_011832</name>
</gene>
<dbReference type="PANTHER" id="PTHR43394:SF19">
    <property type="entry name" value="ABC TRANSPORTER B FAMILY"/>
    <property type="match status" value="1"/>
</dbReference>
<accession>A0ABD0R533</accession>
<sequence length="102" mass="11444">VQQALNNLMREHTVLVIAHRLSTVERADNILVIDKGCVVEQGPHAELMAREGLYCKLVQRQILGIGIDADVRNPLPAPPWELKEGDKESAEDSSDNEREARY</sequence>
<feature type="compositionally biased region" description="Basic and acidic residues" evidence="1">
    <location>
        <begin position="81"/>
        <end position="102"/>
    </location>
</feature>
<dbReference type="InterPro" id="IPR039421">
    <property type="entry name" value="Type_1_exporter"/>
</dbReference>
<feature type="region of interest" description="Disordered" evidence="1">
    <location>
        <begin position="69"/>
        <end position="102"/>
    </location>
</feature>
<evidence type="ECO:0000256" key="1">
    <source>
        <dbReference type="SAM" id="MobiDB-lite"/>
    </source>
</evidence>
<evidence type="ECO:0000313" key="3">
    <source>
        <dbReference type="Proteomes" id="UP001529510"/>
    </source>
</evidence>
<proteinExistence type="predicted"/>
<dbReference type="SUPFAM" id="SSF52540">
    <property type="entry name" value="P-loop containing nucleoside triphosphate hydrolases"/>
    <property type="match status" value="1"/>
</dbReference>
<keyword evidence="3" id="KW-1185">Reference proteome</keyword>
<reference evidence="2 3" key="1">
    <citation type="submission" date="2024-05" db="EMBL/GenBank/DDBJ databases">
        <title>Genome sequencing and assembly of Indian major carp, Cirrhinus mrigala (Hamilton, 1822).</title>
        <authorList>
            <person name="Mohindra V."/>
            <person name="Chowdhury L.M."/>
            <person name="Lal K."/>
            <person name="Jena J.K."/>
        </authorList>
    </citation>
    <scope>NUCLEOTIDE SEQUENCE [LARGE SCALE GENOMIC DNA]</scope>
    <source>
        <strain evidence="2">CM1030</strain>
        <tissue evidence="2">Blood</tissue>
    </source>
</reference>
<comment type="caution">
    <text evidence="2">The sequence shown here is derived from an EMBL/GenBank/DDBJ whole genome shotgun (WGS) entry which is preliminary data.</text>
</comment>
<dbReference type="AlphaFoldDB" id="A0ABD0R533"/>
<dbReference type="Proteomes" id="UP001529510">
    <property type="component" value="Unassembled WGS sequence"/>
</dbReference>
<evidence type="ECO:0000313" key="2">
    <source>
        <dbReference type="EMBL" id="KAL0193536.1"/>
    </source>
</evidence>
<dbReference type="InterPro" id="IPR027417">
    <property type="entry name" value="P-loop_NTPase"/>
</dbReference>
<dbReference type="EMBL" id="JAMKFB020000005">
    <property type="protein sequence ID" value="KAL0193536.1"/>
    <property type="molecule type" value="Genomic_DNA"/>
</dbReference>
<dbReference type="PANTHER" id="PTHR43394">
    <property type="entry name" value="ATP-DEPENDENT PERMEASE MDL1, MITOCHONDRIAL"/>
    <property type="match status" value="1"/>
</dbReference>
<organism evidence="2 3">
    <name type="scientific">Cirrhinus mrigala</name>
    <name type="common">Mrigala</name>
    <dbReference type="NCBI Taxonomy" id="683832"/>
    <lineage>
        <taxon>Eukaryota</taxon>
        <taxon>Metazoa</taxon>
        <taxon>Chordata</taxon>
        <taxon>Craniata</taxon>
        <taxon>Vertebrata</taxon>
        <taxon>Euteleostomi</taxon>
        <taxon>Actinopterygii</taxon>
        <taxon>Neopterygii</taxon>
        <taxon>Teleostei</taxon>
        <taxon>Ostariophysi</taxon>
        <taxon>Cypriniformes</taxon>
        <taxon>Cyprinidae</taxon>
        <taxon>Labeoninae</taxon>
        <taxon>Labeonini</taxon>
        <taxon>Cirrhinus</taxon>
    </lineage>
</organism>
<protein>
    <submittedName>
        <fullName evidence="2">Uncharacterized protein</fullName>
    </submittedName>
</protein>